<gene>
    <name evidence="6" type="ORF">QTO34_001440</name>
</gene>
<proteinExistence type="predicted"/>
<keyword evidence="7" id="KW-1185">Reference proteome</keyword>
<feature type="transmembrane region" description="Helical" evidence="5">
    <location>
        <begin position="15"/>
        <end position="34"/>
    </location>
</feature>
<evidence type="ECO:0000256" key="5">
    <source>
        <dbReference type="SAM" id="Phobius"/>
    </source>
</evidence>
<keyword evidence="4 5" id="KW-0472">Membrane</keyword>
<comment type="subcellular location">
    <subcellularLocation>
        <location evidence="1">Membrane</location>
        <topology evidence="1">Multi-pass membrane protein</topology>
    </subcellularLocation>
</comment>
<evidence type="ECO:0000313" key="7">
    <source>
        <dbReference type="Proteomes" id="UP001177744"/>
    </source>
</evidence>
<evidence type="ECO:0000256" key="3">
    <source>
        <dbReference type="ARBA" id="ARBA00022989"/>
    </source>
</evidence>
<keyword evidence="3 5" id="KW-1133">Transmembrane helix</keyword>
<dbReference type="Proteomes" id="UP001177744">
    <property type="component" value="Unassembled WGS sequence"/>
</dbReference>
<dbReference type="Pfam" id="PF00002">
    <property type="entry name" value="7tm_2"/>
    <property type="match status" value="1"/>
</dbReference>
<sequence>MFQEVRAIVRISKNIAILTPLLGLTWGFGIATVINDSSLVFHILFSLLNAFQGFFILVFGTILDPKTLEQDITALYDASNISHLSGSYGAKHISTLALIFKTILDKRSLKESSNLCKMDLQNIRGHTFQEWQNPQEKCVYSCRLASGEYEDSLWC</sequence>
<name>A0AA40LMB0_CNENI</name>
<dbReference type="Gene3D" id="1.20.1070.10">
    <property type="entry name" value="Rhodopsin 7-helix transmembrane proteins"/>
    <property type="match status" value="1"/>
</dbReference>
<keyword evidence="2 5" id="KW-0812">Transmembrane</keyword>
<dbReference type="PANTHER" id="PTHR45813">
    <property type="entry name" value="IG-LIKE DOMAIN-CONTAINING PROTEIN"/>
    <property type="match status" value="1"/>
</dbReference>
<dbReference type="AlphaFoldDB" id="A0AA40LMB0"/>
<reference evidence="6" key="1">
    <citation type="submission" date="2023-06" db="EMBL/GenBank/DDBJ databases">
        <title>Reference genome for the Northern bat (Eptesicus nilssonii), a most northern bat species.</title>
        <authorList>
            <person name="Laine V.N."/>
            <person name="Pulliainen A.T."/>
            <person name="Lilley T.M."/>
        </authorList>
    </citation>
    <scope>NUCLEOTIDE SEQUENCE</scope>
    <source>
        <strain evidence="6">BLF_Eptnil</strain>
        <tissue evidence="6">Kidney</tissue>
    </source>
</reference>
<dbReference type="GO" id="GO:0016020">
    <property type="term" value="C:membrane"/>
    <property type="evidence" value="ECO:0007669"/>
    <property type="project" value="UniProtKB-SubCell"/>
</dbReference>
<accession>A0AA40LMB0</accession>
<dbReference type="GO" id="GO:0007189">
    <property type="term" value="P:adenylate cyclase-activating G protein-coupled receptor signaling pathway"/>
    <property type="evidence" value="ECO:0007669"/>
    <property type="project" value="TreeGrafter"/>
</dbReference>
<dbReference type="InterPro" id="IPR051587">
    <property type="entry name" value="Adhesion_GPCR"/>
</dbReference>
<evidence type="ECO:0000256" key="4">
    <source>
        <dbReference type="ARBA" id="ARBA00023136"/>
    </source>
</evidence>
<protein>
    <submittedName>
        <fullName evidence="6">Uncharacterized protein</fullName>
    </submittedName>
</protein>
<dbReference type="EMBL" id="JAULJE010000010">
    <property type="protein sequence ID" value="KAK1338325.1"/>
    <property type="molecule type" value="Genomic_DNA"/>
</dbReference>
<evidence type="ECO:0000256" key="2">
    <source>
        <dbReference type="ARBA" id="ARBA00022692"/>
    </source>
</evidence>
<dbReference type="GO" id="GO:0004930">
    <property type="term" value="F:G protein-coupled receptor activity"/>
    <property type="evidence" value="ECO:0007669"/>
    <property type="project" value="InterPro"/>
</dbReference>
<comment type="caution">
    <text evidence="6">The sequence shown here is derived from an EMBL/GenBank/DDBJ whole genome shotgun (WGS) entry which is preliminary data.</text>
</comment>
<dbReference type="InterPro" id="IPR000832">
    <property type="entry name" value="GPCR_2_secretin-like"/>
</dbReference>
<evidence type="ECO:0000313" key="6">
    <source>
        <dbReference type="EMBL" id="KAK1338325.1"/>
    </source>
</evidence>
<feature type="transmembrane region" description="Helical" evidence="5">
    <location>
        <begin position="40"/>
        <end position="63"/>
    </location>
</feature>
<dbReference type="PANTHER" id="PTHR45813:SF6">
    <property type="entry name" value="ADHESION G-PROTEIN COUPLED RECEPTOR F2"/>
    <property type="match status" value="1"/>
</dbReference>
<organism evidence="6 7">
    <name type="scientific">Cnephaeus nilssonii</name>
    <name type="common">Northern bat</name>
    <name type="synonym">Eptesicus nilssonii</name>
    <dbReference type="NCBI Taxonomy" id="3371016"/>
    <lineage>
        <taxon>Eukaryota</taxon>
        <taxon>Metazoa</taxon>
        <taxon>Chordata</taxon>
        <taxon>Craniata</taxon>
        <taxon>Vertebrata</taxon>
        <taxon>Euteleostomi</taxon>
        <taxon>Mammalia</taxon>
        <taxon>Eutheria</taxon>
        <taxon>Laurasiatheria</taxon>
        <taxon>Chiroptera</taxon>
        <taxon>Yangochiroptera</taxon>
        <taxon>Vespertilionidae</taxon>
        <taxon>Cnephaeus</taxon>
    </lineage>
</organism>
<evidence type="ECO:0000256" key="1">
    <source>
        <dbReference type="ARBA" id="ARBA00004141"/>
    </source>
</evidence>